<dbReference type="InterPro" id="IPR003772">
    <property type="entry name" value="YceD"/>
</dbReference>
<evidence type="ECO:0000256" key="4">
    <source>
        <dbReference type="ARBA" id="ARBA00022517"/>
    </source>
</evidence>
<evidence type="ECO:0000313" key="8">
    <source>
        <dbReference type="Proteomes" id="UP000281975"/>
    </source>
</evidence>
<dbReference type="GO" id="GO:0042254">
    <property type="term" value="P:ribosome biogenesis"/>
    <property type="evidence" value="ECO:0007669"/>
    <property type="project" value="UniProtKB-KW"/>
</dbReference>
<dbReference type="EMBL" id="RBIN01000003">
    <property type="protein sequence ID" value="RKR06355.1"/>
    <property type="molecule type" value="Genomic_DNA"/>
</dbReference>
<evidence type="ECO:0000313" key="7">
    <source>
        <dbReference type="EMBL" id="RKR06355.1"/>
    </source>
</evidence>
<dbReference type="Pfam" id="PF02620">
    <property type="entry name" value="YceD"/>
    <property type="match status" value="1"/>
</dbReference>
<evidence type="ECO:0000256" key="3">
    <source>
        <dbReference type="ARBA" id="ARBA00015716"/>
    </source>
</evidence>
<reference evidence="7 8" key="1">
    <citation type="submission" date="2018-10" db="EMBL/GenBank/DDBJ databases">
        <title>Genomic Encyclopedia of Type Strains, Phase IV (KMG-IV): sequencing the most valuable type-strain genomes for metagenomic binning, comparative biology and taxonomic classification.</title>
        <authorList>
            <person name="Goeker M."/>
        </authorList>
    </citation>
    <scope>NUCLEOTIDE SEQUENCE [LARGE SCALE GENOMIC DNA]</scope>
    <source>
        <strain evidence="7 8">DSM 23229</strain>
    </source>
</reference>
<feature type="region of interest" description="Disordered" evidence="6">
    <location>
        <begin position="144"/>
        <end position="173"/>
    </location>
</feature>
<dbReference type="GO" id="GO:0005829">
    <property type="term" value="C:cytosol"/>
    <property type="evidence" value="ECO:0007669"/>
    <property type="project" value="TreeGrafter"/>
</dbReference>
<evidence type="ECO:0000256" key="6">
    <source>
        <dbReference type="SAM" id="MobiDB-lite"/>
    </source>
</evidence>
<dbReference type="Proteomes" id="UP000281975">
    <property type="component" value="Unassembled WGS sequence"/>
</dbReference>
<evidence type="ECO:0000256" key="2">
    <source>
        <dbReference type="ARBA" id="ARBA00010740"/>
    </source>
</evidence>
<dbReference type="PANTHER" id="PTHR38099:SF1">
    <property type="entry name" value="LARGE RIBOSOMAL RNA SUBUNIT ACCUMULATION PROTEIN YCED"/>
    <property type="match status" value="1"/>
</dbReference>
<dbReference type="InterPro" id="IPR039255">
    <property type="entry name" value="YceD_bac"/>
</dbReference>
<sequence length="173" mass="19075">MSTTRLPKSVEPWRLAANAERLEGSVPLEDMPRLVEAVGSQAGSCQVTLAFDIDQQGQRHIEGWLALDLAMPCQRCLQPMPVALENSFLLGMITSDALASALPSRYEPVIVEDDQLELLPVVEDEVLLMLPQVVYHDESECPVSRDALQSGEDSEETVADDNPFSVLRSLKNQ</sequence>
<dbReference type="AlphaFoldDB" id="A0A420WYZ3"/>
<keyword evidence="8" id="KW-1185">Reference proteome</keyword>
<gene>
    <name evidence="7" type="ORF">C7446_1297</name>
</gene>
<keyword evidence="4" id="KW-0690">Ribosome biogenesis</keyword>
<dbReference type="PANTHER" id="PTHR38099">
    <property type="entry name" value="LARGE RIBOSOMAL RNA SUBUNIT ACCUMULATION PROTEIN YCED"/>
    <property type="match status" value="1"/>
</dbReference>
<evidence type="ECO:0000256" key="1">
    <source>
        <dbReference type="ARBA" id="ARBA00002868"/>
    </source>
</evidence>
<name>A0A420WYZ3_9GAMM</name>
<dbReference type="OrthoDB" id="9786771at2"/>
<comment type="function">
    <text evidence="1">Plays a role in synthesis, processing and/or stability of 23S rRNA.</text>
</comment>
<organism evidence="7 8">
    <name type="scientific">Kushneria sinocarnis</name>
    <dbReference type="NCBI Taxonomy" id="595502"/>
    <lineage>
        <taxon>Bacteria</taxon>
        <taxon>Pseudomonadati</taxon>
        <taxon>Pseudomonadota</taxon>
        <taxon>Gammaproteobacteria</taxon>
        <taxon>Oceanospirillales</taxon>
        <taxon>Halomonadaceae</taxon>
        <taxon>Kushneria</taxon>
    </lineage>
</organism>
<protein>
    <recommendedName>
        <fullName evidence="3">Large ribosomal RNA subunit accumulation protein YceD</fullName>
    </recommendedName>
    <alternativeName>
        <fullName evidence="5">23S rRNA accumulation protein YceD</fullName>
    </alternativeName>
</protein>
<comment type="caution">
    <text evidence="7">The sequence shown here is derived from an EMBL/GenBank/DDBJ whole genome shotgun (WGS) entry which is preliminary data.</text>
</comment>
<accession>A0A420WYZ3</accession>
<evidence type="ECO:0000256" key="5">
    <source>
        <dbReference type="ARBA" id="ARBA00031841"/>
    </source>
</evidence>
<proteinExistence type="inferred from homology"/>
<comment type="similarity">
    <text evidence="2">Belongs to the DUF177 domain family.</text>
</comment>